<dbReference type="InterPro" id="IPR000286">
    <property type="entry name" value="HDACs"/>
</dbReference>
<feature type="compositionally biased region" description="Low complexity" evidence="10">
    <location>
        <begin position="593"/>
        <end position="602"/>
    </location>
</feature>
<evidence type="ECO:0000256" key="3">
    <source>
        <dbReference type="ARBA" id="ARBA00022491"/>
    </source>
</evidence>
<dbReference type="AlphaFoldDB" id="A0A061H6Z3"/>
<evidence type="ECO:0000256" key="7">
    <source>
        <dbReference type="ARBA" id="ARBA00023163"/>
    </source>
</evidence>
<dbReference type="PRINTS" id="PR01271">
    <property type="entry name" value="HISDACETLASE"/>
</dbReference>
<dbReference type="Proteomes" id="UP000053664">
    <property type="component" value="Unassembled WGS sequence"/>
</dbReference>
<evidence type="ECO:0000256" key="5">
    <source>
        <dbReference type="ARBA" id="ARBA00022853"/>
    </source>
</evidence>
<feature type="compositionally biased region" description="Low complexity" evidence="10">
    <location>
        <begin position="448"/>
        <end position="461"/>
    </location>
</feature>
<dbReference type="GO" id="GO:0032221">
    <property type="term" value="C:Rpd3S complex"/>
    <property type="evidence" value="ECO:0007669"/>
    <property type="project" value="UniProtKB-ARBA"/>
</dbReference>
<dbReference type="Gene3D" id="3.40.800.20">
    <property type="entry name" value="Histone deacetylase domain"/>
    <property type="match status" value="1"/>
</dbReference>
<feature type="compositionally biased region" description="Acidic residues" evidence="10">
    <location>
        <begin position="426"/>
        <end position="444"/>
    </location>
</feature>
<proteinExistence type="inferred from homology"/>
<evidence type="ECO:0000256" key="4">
    <source>
        <dbReference type="ARBA" id="ARBA00022801"/>
    </source>
</evidence>
<feature type="region of interest" description="Disordered" evidence="10">
    <location>
        <begin position="556"/>
        <end position="616"/>
    </location>
</feature>
<evidence type="ECO:0000256" key="9">
    <source>
        <dbReference type="ARBA" id="ARBA00061569"/>
    </source>
</evidence>
<keyword evidence="3" id="KW-0678">Repressor</keyword>
<dbReference type="PANTHER" id="PTHR10625:SF2">
    <property type="entry name" value="HISTONE DEACETYLASE"/>
    <property type="match status" value="1"/>
</dbReference>
<comment type="subcellular location">
    <subcellularLocation>
        <location evidence="1">Nucleus</location>
    </subcellularLocation>
</comment>
<feature type="compositionally biased region" description="Polar residues" evidence="10">
    <location>
        <begin position="382"/>
        <end position="393"/>
    </location>
</feature>
<dbReference type="InterPro" id="IPR023696">
    <property type="entry name" value="Ureohydrolase_dom_sf"/>
</dbReference>
<reference evidence="12 13" key="1">
    <citation type="journal article" date="2013" name="Plant Cell">
        <title>The transition from a phytopathogenic smut ancestor to an anamorphic biocontrol agent deciphered by comparative whole-genome analysis.</title>
        <authorList>
            <person name="Lefebvre F."/>
            <person name="Joly D.L."/>
            <person name="Labbe C."/>
            <person name="Teichmann B."/>
            <person name="Linning R."/>
            <person name="Belzile F."/>
            <person name="Bakkeren G."/>
            <person name="Belanger R.R."/>
        </authorList>
    </citation>
    <scope>NUCLEOTIDE SEQUENCE [LARGE SCALE GENOMIC DNA]</scope>
    <source>
        <strain evidence="12 13">PF-1</strain>
    </source>
</reference>
<dbReference type="eggNOG" id="KOG1342">
    <property type="taxonomic scope" value="Eukaryota"/>
</dbReference>
<dbReference type="PRINTS" id="PR01270">
    <property type="entry name" value="HDASUPER"/>
</dbReference>
<dbReference type="GeneID" id="19318316"/>
<dbReference type="HOGENOM" id="CLU_007727_7_4_1"/>
<evidence type="ECO:0000256" key="2">
    <source>
        <dbReference type="ARBA" id="ARBA00012111"/>
    </source>
</evidence>
<dbReference type="KEGG" id="pfp:PFL1_04210"/>
<dbReference type="InterPro" id="IPR037138">
    <property type="entry name" value="His_deacetylse_dom_sf"/>
</dbReference>
<protein>
    <recommendedName>
        <fullName evidence="2">histone deacetylase</fullName>
        <ecNumber evidence="2">3.5.1.98</ecNumber>
    </recommendedName>
</protein>
<dbReference type="EMBL" id="KE361635">
    <property type="protein sequence ID" value="EPQ28383.1"/>
    <property type="molecule type" value="Genomic_DNA"/>
</dbReference>
<evidence type="ECO:0000256" key="1">
    <source>
        <dbReference type="ARBA" id="ARBA00004123"/>
    </source>
</evidence>
<dbReference type="OrthoDB" id="1918432at2759"/>
<dbReference type="GO" id="GO:0070210">
    <property type="term" value="C:Rpd3L-Expanded complex"/>
    <property type="evidence" value="ECO:0007669"/>
    <property type="project" value="TreeGrafter"/>
</dbReference>
<dbReference type="RefSeq" id="XP_007879924.1">
    <property type="nucleotide sequence ID" value="XM_007881733.1"/>
</dbReference>
<dbReference type="SUPFAM" id="SSF52768">
    <property type="entry name" value="Arginase/deacetylase"/>
    <property type="match status" value="1"/>
</dbReference>
<organism evidence="12 13">
    <name type="scientific">Pseudozyma flocculosa PF-1</name>
    <dbReference type="NCBI Taxonomy" id="1277687"/>
    <lineage>
        <taxon>Eukaryota</taxon>
        <taxon>Fungi</taxon>
        <taxon>Dikarya</taxon>
        <taxon>Basidiomycota</taxon>
        <taxon>Ustilaginomycotina</taxon>
        <taxon>Ustilaginomycetes</taxon>
        <taxon>Ustilaginales</taxon>
        <taxon>Ustilaginaceae</taxon>
        <taxon>Pseudozyma</taxon>
    </lineage>
</organism>
<dbReference type="InterPro" id="IPR003084">
    <property type="entry name" value="HDAC_I/II"/>
</dbReference>
<feature type="domain" description="Histone deacetylase" evidence="11">
    <location>
        <begin position="31"/>
        <end position="319"/>
    </location>
</feature>
<dbReference type="PANTHER" id="PTHR10625">
    <property type="entry name" value="HISTONE DEACETYLASE HDAC1-RELATED"/>
    <property type="match status" value="1"/>
</dbReference>
<dbReference type="Pfam" id="PF00850">
    <property type="entry name" value="Hist_deacetyl"/>
    <property type="match status" value="1"/>
</dbReference>
<keyword evidence="6" id="KW-0805">Transcription regulation</keyword>
<keyword evidence="8" id="KW-0539">Nucleus</keyword>
<dbReference type="GO" id="GO:0031507">
    <property type="term" value="P:heterochromatin formation"/>
    <property type="evidence" value="ECO:0007669"/>
    <property type="project" value="TreeGrafter"/>
</dbReference>
<dbReference type="GO" id="GO:0141221">
    <property type="term" value="F:histone deacetylase activity, hydrolytic mechanism"/>
    <property type="evidence" value="ECO:0007669"/>
    <property type="project" value="UniProtKB-EC"/>
</dbReference>
<gene>
    <name evidence="12" type="ORF">PFL1_04210</name>
</gene>
<evidence type="ECO:0000256" key="10">
    <source>
        <dbReference type="SAM" id="MobiDB-lite"/>
    </source>
</evidence>
<name>A0A061H6Z3_9BASI</name>
<evidence type="ECO:0000313" key="12">
    <source>
        <dbReference type="EMBL" id="EPQ28383.1"/>
    </source>
</evidence>
<dbReference type="FunFam" id="3.40.800.20:FF:000001">
    <property type="entry name" value="Histone deacetylase"/>
    <property type="match status" value="1"/>
</dbReference>
<evidence type="ECO:0000256" key="6">
    <source>
        <dbReference type="ARBA" id="ARBA00023015"/>
    </source>
</evidence>
<dbReference type="EC" id="3.5.1.98" evidence="2"/>
<accession>A0A061H6Z3</accession>
<evidence type="ECO:0000259" key="11">
    <source>
        <dbReference type="Pfam" id="PF00850"/>
    </source>
</evidence>
<evidence type="ECO:0000256" key="8">
    <source>
        <dbReference type="ARBA" id="ARBA00023242"/>
    </source>
</evidence>
<feature type="region of interest" description="Disordered" evidence="10">
    <location>
        <begin position="422"/>
        <end position="461"/>
    </location>
</feature>
<comment type="similarity">
    <text evidence="9">Belongs to the histone deacetylase family. HD Type 1 subfamily.</text>
</comment>
<keyword evidence="5" id="KW-0156">Chromatin regulator</keyword>
<keyword evidence="7" id="KW-0804">Transcription</keyword>
<sequence length="616" mass="67037">MEPAPLFRSPKRRVAYFYDTDVGNFSYGLGHPMKPHRMRMANNLITNYQLHKKMDVFRPKRATPEQMTRFHTDEYVDFLRKVTPETVQELSAEGTRYLIGEDCPAFDGLFEFCSISAGGSIGAASKLNSGEADISINWGGGLHHAKKREASGFCYVNDIVLAILELLRVHLRVLYIDIDVHHGDGVEEAFYSTDRVMTASFHKFGDFFPGTGDVRDIGVKKGKGYSVNVPLRDGVGDEEFKGLFHPIIQHIMDWYRPGAVVLQCGADSLAGDKLGCFNLSMRGHADCVSFLKSFNVPLICLGGGGYTVRNVARTWTYETGLLVGEELSEDLPFNDYIQYFGPEYKLDVPRTSMDNLNSKEYLDNLRSKVIDNLRSMPFAPSVQIQETPRNSINPADVEISDDEDSDLDERISRKLRDAHIQRYDDELSGDEESDREPMSEDEAEGSSRRSISRGAGARASAPSILKPLASSAAATFDHDLASRYMSQNGVGAARGKGRAKRTFFSRRAAAPVLADLQLHDADHADGPGPGGHYSFGRSGQSMTTAQLIAAAVGSSHHGGLAADGRDATPASEFESGTPALNSSAYGGNGNGPRRGANGHAPNGTGGGGKRLVAGAH</sequence>
<feature type="region of interest" description="Disordered" evidence="10">
    <location>
        <begin position="380"/>
        <end position="406"/>
    </location>
</feature>
<dbReference type="InterPro" id="IPR023801">
    <property type="entry name" value="His_deacetylse_dom"/>
</dbReference>
<keyword evidence="4" id="KW-0378">Hydrolase</keyword>
<evidence type="ECO:0000313" key="13">
    <source>
        <dbReference type="Proteomes" id="UP000053664"/>
    </source>
</evidence>